<dbReference type="Proteomes" id="UP000826271">
    <property type="component" value="Unassembled WGS sequence"/>
</dbReference>
<comment type="caution">
    <text evidence="1">The sequence shown here is derived from an EMBL/GenBank/DDBJ whole genome shotgun (WGS) entry which is preliminary data.</text>
</comment>
<sequence length="162" mass="19632">MKQNIQKANDKAKDVEMEWRFVSKSTIFRFDNFLVKDSQFLNVVDKVWRHNIVGVPLYEITRKLKTLKYEFKELWKKKGNYSLNVDKARKFLDITQSMLMEYPTMEVLQDLEKYCKVVFSRAIKIEREYLTHRAKLVWLKDCDQCISFFFKKLAVKTKHKIF</sequence>
<reference evidence="1" key="1">
    <citation type="submission" date="2019-10" db="EMBL/GenBank/DDBJ databases">
        <authorList>
            <person name="Zhang R."/>
            <person name="Pan Y."/>
            <person name="Wang J."/>
            <person name="Ma R."/>
            <person name="Yu S."/>
        </authorList>
    </citation>
    <scope>NUCLEOTIDE SEQUENCE</scope>
    <source>
        <strain evidence="1">LA-IB0</strain>
        <tissue evidence="1">Leaf</tissue>
    </source>
</reference>
<proteinExistence type="predicted"/>
<organism evidence="1 2">
    <name type="scientific">Buddleja alternifolia</name>
    <dbReference type="NCBI Taxonomy" id="168488"/>
    <lineage>
        <taxon>Eukaryota</taxon>
        <taxon>Viridiplantae</taxon>
        <taxon>Streptophyta</taxon>
        <taxon>Embryophyta</taxon>
        <taxon>Tracheophyta</taxon>
        <taxon>Spermatophyta</taxon>
        <taxon>Magnoliopsida</taxon>
        <taxon>eudicotyledons</taxon>
        <taxon>Gunneridae</taxon>
        <taxon>Pentapetalae</taxon>
        <taxon>asterids</taxon>
        <taxon>lamiids</taxon>
        <taxon>Lamiales</taxon>
        <taxon>Scrophulariaceae</taxon>
        <taxon>Buddlejeae</taxon>
        <taxon>Buddleja</taxon>
    </lineage>
</organism>
<accession>A0AAV6WEZ7</accession>
<dbReference type="EMBL" id="WHWC01000016">
    <property type="protein sequence ID" value="KAG8367370.1"/>
    <property type="molecule type" value="Genomic_DNA"/>
</dbReference>
<dbReference type="AlphaFoldDB" id="A0AAV6WEZ7"/>
<gene>
    <name evidence="1" type="ORF">BUALT_Bualt16G0065000</name>
</gene>
<keyword evidence="2" id="KW-1185">Reference proteome</keyword>
<protein>
    <submittedName>
        <fullName evidence="1">Uncharacterized protein</fullName>
    </submittedName>
</protein>
<name>A0AAV6WEZ7_9LAMI</name>
<evidence type="ECO:0000313" key="2">
    <source>
        <dbReference type="Proteomes" id="UP000826271"/>
    </source>
</evidence>
<evidence type="ECO:0000313" key="1">
    <source>
        <dbReference type="EMBL" id="KAG8367370.1"/>
    </source>
</evidence>